<organism evidence="1 2">
    <name type="scientific">Phytophthora rubi</name>
    <dbReference type="NCBI Taxonomy" id="129364"/>
    <lineage>
        <taxon>Eukaryota</taxon>
        <taxon>Sar</taxon>
        <taxon>Stramenopiles</taxon>
        <taxon>Oomycota</taxon>
        <taxon>Peronosporomycetes</taxon>
        <taxon>Peronosporales</taxon>
        <taxon>Peronosporaceae</taxon>
        <taxon>Phytophthora</taxon>
    </lineage>
</organism>
<evidence type="ECO:0000313" key="2">
    <source>
        <dbReference type="Proteomes" id="UP000435112"/>
    </source>
</evidence>
<evidence type="ECO:0000313" key="1">
    <source>
        <dbReference type="EMBL" id="KAE8964766.1"/>
    </source>
</evidence>
<accession>A0A6A3H565</accession>
<protein>
    <submittedName>
        <fullName evidence="1">Uncharacterized protein</fullName>
    </submittedName>
</protein>
<reference evidence="1 2" key="1">
    <citation type="submission" date="2018-09" db="EMBL/GenBank/DDBJ databases">
        <title>Genomic investigation of the strawberry pathogen Phytophthora fragariae indicates pathogenicity is determined by transcriptional variation in three key races.</title>
        <authorList>
            <person name="Adams T.M."/>
            <person name="Armitage A.D."/>
            <person name="Sobczyk M.K."/>
            <person name="Bates H.J."/>
            <person name="Dunwell J.M."/>
            <person name="Nellist C.F."/>
            <person name="Harrison R.J."/>
        </authorList>
    </citation>
    <scope>NUCLEOTIDE SEQUENCE [LARGE SCALE GENOMIC DNA]</scope>
    <source>
        <strain evidence="1 2">SCRP324</strain>
    </source>
</reference>
<name>A0A6A3H565_9STRA</name>
<gene>
    <name evidence="1" type="ORF">PR002_g28876</name>
</gene>
<sequence length="71" mass="8010">MVILRTRKQSAKLSLKTPLRPVIRTQDGARIFPMVRRYFRLLEHLDTTDDALMDAGKQQAASGTAQGPQED</sequence>
<comment type="caution">
    <text evidence="1">The sequence shown here is derived from an EMBL/GenBank/DDBJ whole genome shotgun (WGS) entry which is preliminary data.</text>
</comment>
<dbReference type="AlphaFoldDB" id="A0A6A3H565"/>
<proteinExistence type="predicted"/>
<dbReference type="Proteomes" id="UP000435112">
    <property type="component" value="Unassembled WGS sequence"/>
</dbReference>
<dbReference type="EMBL" id="QXFU01005336">
    <property type="protein sequence ID" value="KAE8964766.1"/>
    <property type="molecule type" value="Genomic_DNA"/>
</dbReference>
<dbReference type="OrthoDB" id="120106at2759"/>